<gene>
    <name evidence="1" type="ORF">ACAOBT_LOCUS6636</name>
</gene>
<comment type="caution">
    <text evidence="1">The sequence shown here is derived from an EMBL/GenBank/DDBJ whole genome shotgun (WGS) entry which is preliminary data.</text>
</comment>
<protein>
    <submittedName>
        <fullName evidence="1">Uncharacterized protein</fullName>
    </submittedName>
</protein>
<dbReference type="EMBL" id="CAKOFQ010006730">
    <property type="protein sequence ID" value="CAH1966048.1"/>
    <property type="molecule type" value="Genomic_DNA"/>
</dbReference>
<dbReference type="Proteomes" id="UP001152888">
    <property type="component" value="Unassembled WGS sequence"/>
</dbReference>
<organism evidence="1 2">
    <name type="scientific">Acanthoscelides obtectus</name>
    <name type="common">Bean weevil</name>
    <name type="synonym">Bruchus obtectus</name>
    <dbReference type="NCBI Taxonomy" id="200917"/>
    <lineage>
        <taxon>Eukaryota</taxon>
        <taxon>Metazoa</taxon>
        <taxon>Ecdysozoa</taxon>
        <taxon>Arthropoda</taxon>
        <taxon>Hexapoda</taxon>
        <taxon>Insecta</taxon>
        <taxon>Pterygota</taxon>
        <taxon>Neoptera</taxon>
        <taxon>Endopterygota</taxon>
        <taxon>Coleoptera</taxon>
        <taxon>Polyphaga</taxon>
        <taxon>Cucujiformia</taxon>
        <taxon>Chrysomeloidea</taxon>
        <taxon>Chrysomelidae</taxon>
        <taxon>Bruchinae</taxon>
        <taxon>Bruchini</taxon>
        <taxon>Acanthoscelides</taxon>
    </lineage>
</organism>
<keyword evidence="2" id="KW-1185">Reference proteome</keyword>
<proteinExistence type="predicted"/>
<dbReference type="AlphaFoldDB" id="A0A9P0K4Q7"/>
<accession>A0A9P0K4Q7</accession>
<evidence type="ECO:0000313" key="1">
    <source>
        <dbReference type="EMBL" id="CAH1966048.1"/>
    </source>
</evidence>
<reference evidence="1" key="1">
    <citation type="submission" date="2022-03" db="EMBL/GenBank/DDBJ databases">
        <authorList>
            <person name="Sayadi A."/>
        </authorList>
    </citation>
    <scope>NUCLEOTIDE SEQUENCE</scope>
</reference>
<name>A0A9P0K4Q7_ACAOB</name>
<evidence type="ECO:0000313" key="2">
    <source>
        <dbReference type="Proteomes" id="UP001152888"/>
    </source>
</evidence>
<sequence>MSTPRANGTITIALRRMITKKGNTILLILFFLWRWRAGNEKRSYNARR</sequence>